<accession>A0A9P4T441</accession>
<dbReference type="InterPro" id="IPR003807">
    <property type="entry name" value="DUF202"/>
</dbReference>
<dbReference type="Pfam" id="PF02656">
    <property type="entry name" value="DUF202"/>
    <property type="match status" value="1"/>
</dbReference>
<proteinExistence type="predicted"/>
<keyword evidence="8" id="KW-1185">Reference proteome</keyword>
<name>A0A9P4T441_CURKU</name>
<evidence type="ECO:0000313" key="8">
    <source>
        <dbReference type="Proteomes" id="UP000801428"/>
    </source>
</evidence>
<evidence type="ECO:0000313" key="7">
    <source>
        <dbReference type="EMBL" id="KAF2992937.1"/>
    </source>
</evidence>
<dbReference type="PANTHER" id="PTHR34187">
    <property type="entry name" value="FGR18P"/>
    <property type="match status" value="1"/>
</dbReference>
<keyword evidence="2 5" id="KW-0812">Transmembrane</keyword>
<evidence type="ECO:0000256" key="4">
    <source>
        <dbReference type="ARBA" id="ARBA00023136"/>
    </source>
</evidence>
<organism evidence="7 8">
    <name type="scientific">Curvularia kusanoi</name>
    <name type="common">Cochliobolus kusanoi</name>
    <dbReference type="NCBI Taxonomy" id="90978"/>
    <lineage>
        <taxon>Eukaryota</taxon>
        <taxon>Fungi</taxon>
        <taxon>Dikarya</taxon>
        <taxon>Ascomycota</taxon>
        <taxon>Pezizomycotina</taxon>
        <taxon>Dothideomycetes</taxon>
        <taxon>Pleosporomycetidae</taxon>
        <taxon>Pleosporales</taxon>
        <taxon>Pleosporineae</taxon>
        <taxon>Pleosporaceae</taxon>
        <taxon>Curvularia</taxon>
    </lineage>
</organism>
<evidence type="ECO:0000256" key="3">
    <source>
        <dbReference type="ARBA" id="ARBA00022989"/>
    </source>
</evidence>
<gene>
    <name evidence="7" type="ORF">E8E13_000295</name>
</gene>
<evidence type="ECO:0000256" key="5">
    <source>
        <dbReference type="SAM" id="Phobius"/>
    </source>
</evidence>
<dbReference type="Proteomes" id="UP000801428">
    <property type="component" value="Unassembled WGS sequence"/>
</dbReference>
<feature type="transmembrane region" description="Helical" evidence="5">
    <location>
        <begin position="96"/>
        <end position="113"/>
    </location>
</feature>
<keyword evidence="4 5" id="KW-0472">Membrane</keyword>
<dbReference type="InterPro" id="IPR052053">
    <property type="entry name" value="IM_YidH-like"/>
</dbReference>
<comment type="caution">
    <text evidence="7">The sequence shown here is derived from an EMBL/GenBank/DDBJ whole genome shotgun (WGS) entry which is preliminary data.</text>
</comment>
<feature type="domain" description="DUF202" evidence="6">
    <location>
        <begin position="81"/>
        <end position="123"/>
    </location>
</feature>
<reference evidence="7" key="1">
    <citation type="submission" date="2019-04" db="EMBL/GenBank/DDBJ databases">
        <title>Sequencing of skin fungus with MAO and IRED activity.</title>
        <authorList>
            <person name="Marsaioli A.J."/>
            <person name="Bonatto J.M.C."/>
            <person name="Reis Junior O."/>
        </authorList>
    </citation>
    <scope>NUCLEOTIDE SEQUENCE</scope>
    <source>
        <strain evidence="7">30M1</strain>
    </source>
</reference>
<dbReference type="OrthoDB" id="5525680at2759"/>
<evidence type="ECO:0000256" key="1">
    <source>
        <dbReference type="ARBA" id="ARBA00004127"/>
    </source>
</evidence>
<dbReference type="EMBL" id="SWKU01000067">
    <property type="protein sequence ID" value="KAF2992937.1"/>
    <property type="molecule type" value="Genomic_DNA"/>
</dbReference>
<keyword evidence="3 5" id="KW-1133">Transmembrane helix</keyword>
<dbReference type="AlphaFoldDB" id="A0A9P4T441"/>
<dbReference type="GO" id="GO:0012505">
    <property type="term" value="C:endomembrane system"/>
    <property type="evidence" value="ECO:0007669"/>
    <property type="project" value="UniProtKB-SubCell"/>
</dbReference>
<evidence type="ECO:0000256" key="2">
    <source>
        <dbReference type="ARBA" id="ARBA00022692"/>
    </source>
</evidence>
<sequence length="124" mass="14156">MDFRSLDRMGDSDESILDEPYRPFYNIFASKPVLVKQYATLPPTIEPADDIARDNDYDRATFRERPLLGVLLFDNVASEARDIAANERTFLSWLKLSVYMAIVAVAIVLNFHLKSQPSSLGEWL</sequence>
<protein>
    <recommendedName>
        <fullName evidence="6">DUF202 domain-containing protein</fullName>
    </recommendedName>
</protein>
<evidence type="ECO:0000259" key="6">
    <source>
        <dbReference type="Pfam" id="PF02656"/>
    </source>
</evidence>
<dbReference type="PANTHER" id="PTHR34187:SF3">
    <property type="entry name" value="DUF DOMAIN PROTEIN (AFU_ORTHOLOGUE AFUA_6G11150)"/>
    <property type="match status" value="1"/>
</dbReference>
<comment type="subcellular location">
    <subcellularLocation>
        <location evidence="1">Endomembrane system</location>
        <topology evidence="1">Multi-pass membrane protein</topology>
    </subcellularLocation>
</comment>